<protein>
    <submittedName>
        <fullName evidence="2">Uncharacterized protein</fullName>
    </submittedName>
</protein>
<dbReference type="VEuPathDB" id="AmoebaDB:ACA1_064720"/>
<proteinExistence type="predicted"/>
<dbReference type="KEGG" id="acan:ACA1_064720"/>
<evidence type="ECO:0000313" key="2">
    <source>
        <dbReference type="EMBL" id="ELR17685.1"/>
    </source>
</evidence>
<feature type="non-terminal residue" evidence="2">
    <location>
        <position position="175"/>
    </location>
</feature>
<organism evidence="2 3">
    <name type="scientific">Acanthamoeba castellanii (strain ATCC 30010 / Neff)</name>
    <dbReference type="NCBI Taxonomy" id="1257118"/>
    <lineage>
        <taxon>Eukaryota</taxon>
        <taxon>Amoebozoa</taxon>
        <taxon>Discosea</taxon>
        <taxon>Longamoebia</taxon>
        <taxon>Centramoebida</taxon>
        <taxon>Acanthamoebidae</taxon>
        <taxon>Acanthamoeba</taxon>
    </lineage>
</organism>
<accession>L8GXH3</accession>
<feature type="region of interest" description="Disordered" evidence="1">
    <location>
        <begin position="143"/>
        <end position="175"/>
    </location>
</feature>
<sequence>APHWGCLRHNAEIIERVEGKLHEQCRHYIKLLRETCHELALTHGKMEQALLPLRTTLRLAAAKGDEMMGQAPVTNTLTLAQAVSLAEELVEMYAKDLHLKRLIVDDVVAQANRDVLIVYLTSWEMMPYVDKRRQSELFDMLTPPAPLFHPNSSPSPNATPPRLSSSSYEDDDPYA</sequence>
<dbReference type="PANTHER" id="PTHR15827">
    <property type="entry name" value="CYCLIN-DEPENDENT KINASE 2-INTERACTING PROTEIN"/>
    <property type="match status" value="1"/>
</dbReference>
<name>L8GXH3_ACACF</name>
<evidence type="ECO:0000313" key="3">
    <source>
        <dbReference type="Proteomes" id="UP000011083"/>
    </source>
</evidence>
<dbReference type="EMBL" id="KB007974">
    <property type="protein sequence ID" value="ELR17685.1"/>
    <property type="molecule type" value="Genomic_DNA"/>
</dbReference>
<dbReference type="PANTHER" id="PTHR15827:SF2">
    <property type="entry name" value="CYCLIN-DEPENDENT KINASE 2-INTERACTING PROTEIN"/>
    <property type="match status" value="1"/>
</dbReference>
<dbReference type="OrthoDB" id="17066at2759"/>
<dbReference type="AlphaFoldDB" id="L8GXH3"/>
<gene>
    <name evidence="2" type="ORF">ACA1_064720</name>
</gene>
<dbReference type="Proteomes" id="UP000011083">
    <property type="component" value="Unassembled WGS sequence"/>
</dbReference>
<dbReference type="RefSeq" id="XP_004339698.1">
    <property type="nucleotide sequence ID" value="XM_004339650.1"/>
</dbReference>
<reference evidence="2 3" key="1">
    <citation type="journal article" date="2013" name="Genome Biol.">
        <title>Genome of Acanthamoeba castellanii highlights extensive lateral gene transfer and early evolution of tyrosine kinase signaling.</title>
        <authorList>
            <person name="Clarke M."/>
            <person name="Lohan A.J."/>
            <person name="Liu B."/>
            <person name="Lagkouvardos I."/>
            <person name="Roy S."/>
            <person name="Zafar N."/>
            <person name="Bertelli C."/>
            <person name="Schilde C."/>
            <person name="Kianianmomeni A."/>
            <person name="Burglin T.R."/>
            <person name="Frech C."/>
            <person name="Turcotte B."/>
            <person name="Kopec K.O."/>
            <person name="Synnott J.M."/>
            <person name="Choo C."/>
            <person name="Paponov I."/>
            <person name="Finkler A."/>
            <person name="Soon Heng Tan C."/>
            <person name="Hutchins A.P."/>
            <person name="Weinmeier T."/>
            <person name="Rattei T."/>
            <person name="Chu J.S."/>
            <person name="Gimenez G."/>
            <person name="Irimia M."/>
            <person name="Rigden D.J."/>
            <person name="Fitzpatrick D.A."/>
            <person name="Lorenzo-Morales J."/>
            <person name="Bateman A."/>
            <person name="Chiu C.H."/>
            <person name="Tang P."/>
            <person name="Hegemann P."/>
            <person name="Fromm H."/>
            <person name="Raoult D."/>
            <person name="Greub G."/>
            <person name="Miranda-Saavedra D."/>
            <person name="Chen N."/>
            <person name="Nash P."/>
            <person name="Ginger M.L."/>
            <person name="Horn M."/>
            <person name="Schaap P."/>
            <person name="Caler L."/>
            <person name="Loftus B."/>
        </authorList>
    </citation>
    <scope>NUCLEOTIDE SEQUENCE [LARGE SCALE GENOMIC DNA]</scope>
    <source>
        <strain evidence="2 3">Neff</strain>
    </source>
</reference>
<evidence type="ECO:0000256" key="1">
    <source>
        <dbReference type="SAM" id="MobiDB-lite"/>
    </source>
</evidence>
<dbReference type="GeneID" id="14918195"/>
<keyword evidence="3" id="KW-1185">Reference proteome</keyword>